<dbReference type="SUPFAM" id="SSF53187">
    <property type="entry name" value="Zn-dependent exopeptidases"/>
    <property type="match status" value="1"/>
</dbReference>
<dbReference type="PANTHER" id="PTHR30404:SF0">
    <property type="entry name" value="N-ACETYLMURAMOYL-L-ALANINE AMIDASE AMIC"/>
    <property type="match status" value="1"/>
</dbReference>
<evidence type="ECO:0000313" key="4">
    <source>
        <dbReference type="Proteomes" id="UP001342826"/>
    </source>
</evidence>
<protein>
    <submittedName>
        <fullName evidence="3">N-acetylmuramoyl-L-alanine amidase</fullName>
        <ecNumber evidence="3">3.5.1.28</ecNumber>
    </submittedName>
</protein>
<comment type="caution">
    <text evidence="3">The sequence shown here is derived from an EMBL/GenBank/DDBJ whole genome shotgun (WGS) entry which is preliminary data.</text>
</comment>
<evidence type="ECO:0000313" key="3">
    <source>
        <dbReference type="EMBL" id="MED4402498.1"/>
    </source>
</evidence>
<keyword evidence="1 3" id="KW-0378">Hydrolase</keyword>
<sequence>MKKIIIDAGHGGKDSGATGNGLLEKDITLTISKYLKEYLDSHYTGFEAKLTRNSDVFIELSERANISNRYDADVFISNHVNAGGGTGYESYIYSKPSAGSIQLQKLVNTEALETAKKYGLGSHGDDTKRGNLAVVRRTHMPAILTEISYIDSSDSELLKNDEFLRDMAGAYARGIAKFLALPSKSIPKGAVQEMKISEAAQNAIEKLESYGIIQKDYKVTKEYEITLISMLNGLVKAIESGKLKAKE</sequence>
<evidence type="ECO:0000259" key="2">
    <source>
        <dbReference type="SMART" id="SM00646"/>
    </source>
</evidence>
<proteinExistence type="predicted"/>
<reference evidence="3 4" key="1">
    <citation type="submission" date="2023-03" db="EMBL/GenBank/DDBJ databases">
        <title>Bacillus Genome Sequencing.</title>
        <authorList>
            <person name="Dunlap C."/>
        </authorList>
    </citation>
    <scope>NUCLEOTIDE SEQUENCE [LARGE SCALE GENOMIC DNA]</scope>
    <source>
        <strain evidence="3 4">NRS-1717</strain>
    </source>
</reference>
<dbReference type="RefSeq" id="WP_066235469.1">
    <property type="nucleotide sequence ID" value="NZ_JARTFQ010000005.1"/>
</dbReference>
<dbReference type="InterPro" id="IPR050695">
    <property type="entry name" value="N-acetylmuramoyl_amidase_3"/>
</dbReference>
<dbReference type="GO" id="GO:0008745">
    <property type="term" value="F:N-acetylmuramoyl-L-alanine amidase activity"/>
    <property type="evidence" value="ECO:0007669"/>
    <property type="project" value="UniProtKB-EC"/>
</dbReference>
<dbReference type="Pfam" id="PF01520">
    <property type="entry name" value="Amidase_3"/>
    <property type="match status" value="1"/>
</dbReference>
<dbReference type="GeneID" id="301143208"/>
<dbReference type="CDD" id="cd02696">
    <property type="entry name" value="MurNAc-LAA"/>
    <property type="match status" value="1"/>
</dbReference>
<dbReference type="PANTHER" id="PTHR30404">
    <property type="entry name" value="N-ACETYLMURAMOYL-L-ALANINE AMIDASE"/>
    <property type="match status" value="1"/>
</dbReference>
<dbReference type="SMART" id="SM00646">
    <property type="entry name" value="Ami_3"/>
    <property type="match status" value="1"/>
</dbReference>
<dbReference type="EMBL" id="JARTFS010000012">
    <property type="protein sequence ID" value="MED4402498.1"/>
    <property type="molecule type" value="Genomic_DNA"/>
</dbReference>
<evidence type="ECO:0000256" key="1">
    <source>
        <dbReference type="ARBA" id="ARBA00022801"/>
    </source>
</evidence>
<dbReference type="EC" id="3.5.1.28" evidence="3"/>
<keyword evidence="4" id="KW-1185">Reference proteome</keyword>
<accession>A0ABU6P0M4</accession>
<organism evidence="3 4">
    <name type="scientific">Metabacillus fastidiosus</name>
    <dbReference type="NCBI Taxonomy" id="1458"/>
    <lineage>
        <taxon>Bacteria</taxon>
        <taxon>Bacillati</taxon>
        <taxon>Bacillota</taxon>
        <taxon>Bacilli</taxon>
        <taxon>Bacillales</taxon>
        <taxon>Bacillaceae</taxon>
        <taxon>Metabacillus</taxon>
    </lineage>
</organism>
<feature type="domain" description="MurNAc-LAA" evidence="2">
    <location>
        <begin position="64"/>
        <end position="176"/>
    </location>
</feature>
<name>A0ABU6P0M4_9BACI</name>
<gene>
    <name evidence="3" type="ORF">P9271_14360</name>
</gene>
<dbReference type="Proteomes" id="UP001342826">
    <property type="component" value="Unassembled WGS sequence"/>
</dbReference>
<dbReference type="InterPro" id="IPR002508">
    <property type="entry name" value="MurNAc-LAA_cat"/>
</dbReference>
<dbReference type="Gene3D" id="3.40.630.40">
    <property type="entry name" value="Zn-dependent exopeptidases"/>
    <property type="match status" value="1"/>
</dbReference>